<dbReference type="GO" id="GO:0005634">
    <property type="term" value="C:nucleus"/>
    <property type="evidence" value="ECO:0007669"/>
    <property type="project" value="TreeGrafter"/>
</dbReference>
<dbReference type="AlphaFoldDB" id="A0A2U1P0G4"/>
<gene>
    <name evidence="4" type="ORF">CTI12_AA206950</name>
</gene>
<dbReference type="Proteomes" id="UP000245207">
    <property type="component" value="Unassembled WGS sequence"/>
</dbReference>
<evidence type="ECO:0000259" key="3">
    <source>
        <dbReference type="Pfam" id="PF04504"/>
    </source>
</evidence>
<dbReference type="InterPro" id="IPR007592">
    <property type="entry name" value="GEBP"/>
</dbReference>
<organism evidence="4 5">
    <name type="scientific">Artemisia annua</name>
    <name type="common">Sweet wormwood</name>
    <dbReference type="NCBI Taxonomy" id="35608"/>
    <lineage>
        <taxon>Eukaryota</taxon>
        <taxon>Viridiplantae</taxon>
        <taxon>Streptophyta</taxon>
        <taxon>Embryophyta</taxon>
        <taxon>Tracheophyta</taxon>
        <taxon>Spermatophyta</taxon>
        <taxon>Magnoliopsida</taxon>
        <taxon>eudicotyledons</taxon>
        <taxon>Gunneridae</taxon>
        <taxon>Pentapetalae</taxon>
        <taxon>asterids</taxon>
        <taxon>campanulids</taxon>
        <taxon>Asterales</taxon>
        <taxon>Asteraceae</taxon>
        <taxon>Asteroideae</taxon>
        <taxon>Anthemideae</taxon>
        <taxon>Artemisiinae</taxon>
        <taxon>Artemisia</taxon>
    </lineage>
</organism>
<reference evidence="4 5" key="1">
    <citation type="journal article" date="2018" name="Mol. Plant">
        <title>The genome of Artemisia annua provides insight into the evolution of Asteraceae family and artemisinin biosynthesis.</title>
        <authorList>
            <person name="Shen Q."/>
            <person name="Zhang L."/>
            <person name="Liao Z."/>
            <person name="Wang S."/>
            <person name="Yan T."/>
            <person name="Shi P."/>
            <person name="Liu M."/>
            <person name="Fu X."/>
            <person name="Pan Q."/>
            <person name="Wang Y."/>
            <person name="Lv Z."/>
            <person name="Lu X."/>
            <person name="Zhang F."/>
            <person name="Jiang W."/>
            <person name="Ma Y."/>
            <person name="Chen M."/>
            <person name="Hao X."/>
            <person name="Li L."/>
            <person name="Tang Y."/>
            <person name="Lv G."/>
            <person name="Zhou Y."/>
            <person name="Sun X."/>
            <person name="Brodelius P.E."/>
            <person name="Rose J.K.C."/>
            <person name="Tang K."/>
        </authorList>
    </citation>
    <scope>NUCLEOTIDE SEQUENCE [LARGE SCALE GENOMIC DNA]</scope>
    <source>
        <strain evidence="5">cv. Huhao1</strain>
        <tissue evidence="4">Leaf</tissue>
    </source>
</reference>
<evidence type="ECO:0000313" key="5">
    <source>
        <dbReference type="Proteomes" id="UP000245207"/>
    </source>
</evidence>
<comment type="similarity">
    <text evidence="1">Belongs to the GeBP family.</text>
</comment>
<dbReference type="Pfam" id="PF04504">
    <property type="entry name" value="GeBP-like_DBD"/>
    <property type="match status" value="1"/>
</dbReference>
<dbReference type="InterPro" id="IPR053932">
    <property type="entry name" value="GeBP-like_DBD"/>
</dbReference>
<evidence type="ECO:0000256" key="2">
    <source>
        <dbReference type="SAM" id="SignalP"/>
    </source>
</evidence>
<keyword evidence="5" id="KW-1185">Reference proteome</keyword>
<name>A0A2U1P0G4_ARTAN</name>
<sequence length="372" mass="41874">MMQGSMMRTVLFFVGSIMLPLMFPHFSVATSFQKVWFKGCYSKGVVCGAFMGFTSVGVDQQGVVQSVRFLDILPRPSTDHADSDDGVVVKMVGRAMEWRWSFEYKFGSPNQKFSSQIGGGDVKRVRKETVVAVAAPDSINGGGAADRKDPKQLFARLWSEENEIELIEGMLNYVNEIKKDPIAEINDFHEFVKNDVHVDVTTSQMLNKVKRLRKKFENNYAKFEKSGKVRTFSNPHEKRMYDLSQNLWGSEGNNNVAKPSKKINVTSKVNKGKKSGLGNGNVNMEFEVEPKMVQPVRSWRGPEQLGSMGLMVTDEGIMSKGLELLTGAKKVEMEEKWKELKVQELEHFVRKVELLKEQAEVVLDAVTRSGAN</sequence>
<feature type="chain" id="PRO_5015732286" description="Glabrous enhancer-binding protein-like DBD domain-containing protein" evidence="2">
    <location>
        <begin position="30"/>
        <end position="372"/>
    </location>
</feature>
<comment type="caution">
    <text evidence="4">The sequence shown here is derived from an EMBL/GenBank/DDBJ whole genome shotgun (WGS) entry which is preliminary data.</text>
</comment>
<dbReference type="OrthoDB" id="661680at2759"/>
<evidence type="ECO:0000256" key="1">
    <source>
        <dbReference type="ARBA" id="ARBA00010820"/>
    </source>
</evidence>
<dbReference type="STRING" id="35608.A0A2U1P0G4"/>
<accession>A0A2U1P0G4</accession>
<dbReference type="EMBL" id="PKPP01001879">
    <property type="protein sequence ID" value="PWA79265.1"/>
    <property type="molecule type" value="Genomic_DNA"/>
</dbReference>
<proteinExistence type="inferred from homology"/>
<dbReference type="PANTHER" id="PTHR31662:SF33">
    <property type="entry name" value="DNA-BINDING STOREKEEPER PROTEIN TRANSCRIPTIONAL REGULATOR-LIKE PROTEIN"/>
    <property type="match status" value="1"/>
</dbReference>
<feature type="signal peptide" evidence="2">
    <location>
        <begin position="1"/>
        <end position="29"/>
    </location>
</feature>
<keyword evidence="2" id="KW-0732">Signal</keyword>
<protein>
    <recommendedName>
        <fullName evidence="3">Glabrous enhancer-binding protein-like DBD domain-containing protein</fullName>
    </recommendedName>
</protein>
<evidence type="ECO:0000313" key="4">
    <source>
        <dbReference type="EMBL" id="PWA79265.1"/>
    </source>
</evidence>
<dbReference type="PANTHER" id="PTHR31662">
    <property type="entry name" value="BNAANNG10740D PROTEIN-RELATED"/>
    <property type="match status" value="1"/>
</dbReference>
<feature type="domain" description="Glabrous enhancer-binding protein-like DBD" evidence="3">
    <location>
        <begin position="154"/>
        <end position="249"/>
    </location>
</feature>
<dbReference type="GO" id="GO:0006355">
    <property type="term" value="P:regulation of DNA-templated transcription"/>
    <property type="evidence" value="ECO:0007669"/>
    <property type="project" value="InterPro"/>
</dbReference>